<evidence type="ECO:0000256" key="4">
    <source>
        <dbReference type="ARBA" id="ARBA00023136"/>
    </source>
</evidence>
<dbReference type="AlphaFoldDB" id="A0A5F8GWP0"/>
<feature type="domain" description="Gasdermin pore forming" evidence="6">
    <location>
        <begin position="4"/>
        <end position="244"/>
    </location>
</feature>
<evidence type="ECO:0000256" key="1">
    <source>
        <dbReference type="ARBA" id="ARBA00004308"/>
    </source>
</evidence>
<dbReference type="GeneTree" id="ENSGT00950000183140"/>
<dbReference type="STRING" id="13616.ENSMODP00000052083"/>
<evidence type="ECO:0000256" key="5">
    <source>
        <dbReference type="ARBA" id="ARBA00038764"/>
    </source>
</evidence>
<dbReference type="OMA" id="ERHSAFR"/>
<comment type="subunit">
    <text evidence="5">Homooligomer; homooligomeric ring-shaped pore complex containing 27-28 subunits when inserted in the membrane.</text>
</comment>
<accession>A0A5F8GWP0</accession>
<comment type="subcellular location">
    <subcellularLocation>
        <location evidence="2">Cytoplasm</location>
        <location evidence="2">Cytosol</location>
    </subcellularLocation>
    <subcellularLocation>
        <location evidence="1">Endomembrane system</location>
    </subcellularLocation>
</comment>
<evidence type="ECO:0000259" key="6">
    <source>
        <dbReference type="Pfam" id="PF04598"/>
    </source>
</evidence>
<name>A0A5F8GWP0_MONDO</name>
<dbReference type="Proteomes" id="UP000002280">
    <property type="component" value="Chromosome 3"/>
</dbReference>
<proteinExistence type="inferred from homology"/>
<keyword evidence="8" id="KW-1185">Reference proteome</keyword>
<organism evidence="7 8">
    <name type="scientific">Monodelphis domestica</name>
    <name type="common">Gray short-tailed opossum</name>
    <dbReference type="NCBI Taxonomy" id="13616"/>
    <lineage>
        <taxon>Eukaryota</taxon>
        <taxon>Metazoa</taxon>
        <taxon>Chordata</taxon>
        <taxon>Craniata</taxon>
        <taxon>Vertebrata</taxon>
        <taxon>Euteleostomi</taxon>
        <taxon>Mammalia</taxon>
        <taxon>Metatheria</taxon>
        <taxon>Didelphimorphia</taxon>
        <taxon>Didelphidae</taxon>
        <taxon>Monodelphis</taxon>
    </lineage>
</organism>
<evidence type="ECO:0000256" key="3">
    <source>
        <dbReference type="ARBA" id="ARBA00009279"/>
    </source>
</evidence>
<dbReference type="InterPro" id="IPR040460">
    <property type="entry name" value="Gasdermin_pore"/>
</dbReference>
<reference evidence="7" key="3">
    <citation type="submission" date="2025-09" db="UniProtKB">
        <authorList>
            <consortium name="Ensembl"/>
        </authorList>
    </citation>
    <scope>IDENTIFICATION</scope>
</reference>
<dbReference type="InterPro" id="IPR007677">
    <property type="entry name" value="Gasdermin"/>
</dbReference>
<dbReference type="GO" id="GO:0012505">
    <property type="term" value="C:endomembrane system"/>
    <property type="evidence" value="ECO:0007669"/>
    <property type="project" value="UniProtKB-SubCell"/>
</dbReference>
<dbReference type="Bgee" id="ENSMODG00000001632">
    <property type="expression patterns" value="Expressed in placenta and 5 other cell types or tissues"/>
</dbReference>
<sequence length="261" mass="29626">MPSMFKTMAKSLVKEVGKKDLNPVSNLSSSHRFRPFCLLRKKSKKHKFWSKKFTCTEFSLMDILEPNSPVPEVNQERQFHFCKKVDGKLMGAMGLDMEKKIDMNIGVSAGIEKSHGSFLEMQILTISYQTWTTLQMERKLVKPEPTFIGELRSRGEDLYVVIEAMELVNSPVLGSKITLRGAGSISFPELVNVEGQGHGSRGKQKLMTIPPHSILAYRAAKLSISENSWEILYFLGKKQKTFQNRRDSEDESKTGEEFLSV</sequence>
<dbReference type="Ensembl" id="ENSMODT00000065281.1">
    <property type="protein sequence ID" value="ENSMODP00000052083.1"/>
    <property type="gene ID" value="ENSMODG00000001632.2"/>
</dbReference>
<dbReference type="PANTHER" id="PTHR16399">
    <property type="entry name" value="GASDERMIN"/>
    <property type="match status" value="1"/>
</dbReference>
<dbReference type="PANTHER" id="PTHR16399:SF21">
    <property type="entry name" value="GASDERMIN-C"/>
    <property type="match status" value="1"/>
</dbReference>
<protein>
    <recommendedName>
        <fullName evidence="6">Gasdermin pore forming domain-containing protein</fullName>
    </recommendedName>
</protein>
<evidence type="ECO:0000256" key="2">
    <source>
        <dbReference type="ARBA" id="ARBA00004514"/>
    </source>
</evidence>
<reference evidence="7" key="2">
    <citation type="submission" date="2025-08" db="UniProtKB">
        <authorList>
            <consortium name="Ensembl"/>
        </authorList>
    </citation>
    <scope>IDENTIFICATION</scope>
</reference>
<dbReference type="Pfam" id="PF04598">
    <property type="entry name" value="Gasdermin"/>
    <property type="match status" value="1"/>
</dbReference>
<reference evidence="7 8" key="1">
    <citation type="journal article" date="2007" name="Nature">
        <title>Genome of the marsupial Monodelphis domestica reveals innovation in non-coding sequences.</title>
        <authorList>
            <person name="Mikkelsen T.S."/>
            <person name="Wakefield M.J."/>
            <person name="Aken B."/>
            <person name="Amemiya C.T."/>
            <person name="Chang J.L."/>
            <person name="Duke S."/>
            <person name="Garber M."/>
            <person name="Gentles A.J."/>
            <person name="Goodstadt L."/>
            <person name="Heger A."/>
            <person name="Jurka J."/>
            <person name="Kamal M."/>
            <person name="Mauceli E."/>
            <person name="Searle S.M."/>
            <person name="Sharpe T."/>
            <person name="Baker M.L."/>
            <person name="Batzer M.A."/>
            <person name="Benos P.V."/>
            <person name="Belov K."/>
            <person name="Clamp M."/>
            <person name="Cook A."/>
            <person name="Cuff J."/>
            <person name="Das R."/>
            <person name="Davidow L."/>
            <person name="Deakin J.E."/>
            <person name="Fazzari M.J."/>
            <person name="Glass J.L."/>
            <person name="Grabherr M."/>
            <person name="Greally J.M."/>
            <person name="Gu W."/>
            <person name="Hore T.A."/>
            <person name="Huttley G.A."/>
            <person name="Kleber M."/>
            <person name="Jirtle R.L."/>
            <person name="Koina E."/>
            <person name="Lee J.T."/>
            <person name="Mahony S."/>
            <person name="Marra M.A."/>
            <person name="Miller R.D."/>
            <person name="Nicholls R.D."/>
            <person name="Oda M."/>
            <person name="Papenfuss A.T."/>
            <person name="Parra Z.E."/>
            <person name="Pollock D.D."/>
            <person name="Ray D.A."/>
            <person name="Schein J.E."/>
            <person name="Speed T.P."/>
            <person name="Thompson K."/>
            <person name="VandeBerg J.L."/>
            <person name="Wade C.M."/>
            <person name="Walker J.A."/>
            <person name="Waters P.D."/>
            <person name="Webber C."/>
            <person name="Weidman J.R."/>
            <person name="Xie X."/>
            <person name="Zody M.C."/>
            <person name="Baldwin J."/>
            <person name="Abdouelleil A."/>
            <person name="Abdulkadir J."/>
            <person name="Abebe A."/>
            <person name="Abera B."/>
            <person name="Abreu J."/>
            <person name="Acer S.C."/>
            <person name="Aftuck L."/>
            <person name="Alexander A."/>
            <person name="An P."/>
            <person name="Anderson E."/>
            <person name="Anderson S."/>
            <person name="Arachi H."/>
            <person name="Azer M."/>
            <person name="Bachantsang P."/>
            <person name="Barry A."/>
            <person name="Bayul T."/>
            <person name="Berlin A."/>
            <person name="Bessette D."/>
            <person name="Bloom T."/>
            <person name="Bloom T."/>
            <person name="Boguslavskiy L."/>
            <person name="Bonnet C."/>
            <person name="Boukhgalter B."/>
            <person name="Bourzgui I."/>
            <person name="Brown A."/>
            <person name="Cahill P."/>
            <person name="Channer S."/>
            <person name="Cheshatsang Y."/>
            <person name="Chuda L."/>
            <person name="Citroen M."/>
            <person name="Collymore A."/>
            <person name="Cooke P."/>
            <person name="Costello M."/>
            <person name="D'Aco K."/>
            <person name="Daza R."/>
            <person name="De Haan G."/>
            <person name="DeGray S."/>
            <person name="DeMaso C."/>
            <person name="Dhargay N."/>
            <person name="Dooley K."/>
            <person name="Dooley E."/>
            <person name="Doricent M."/>
            <person name="Dorje P."/>
            <person name="Dorjee K."/>
            <person name="Dupes A."/>
            <person name="Elong R."/>
            <person name="Falk J."/>
            <person name="Farina A."/>
            <person name="Faro S."/>
            <person name="Ferguson D."/>
            <person name="Fisher S."/>
            <person name="Foley C.D."/>
            <person name="Franke A."/>
            <person name="Friedrich D."/>
            <person name="Gadbois L."/>
            <person name="Gearin G."/>
            <person name="Gearin C.R."/>
            <person name="Giannoukos G."/>
            <person name="Goode T."/>
            <person name="Graham J."/>
            <person name="Grandbois E."/>
            <person name="Grewal S."/>
            <person name="Gyaltsen K."/>
            <person name="Hafez N."/>
            <person name="Hagos B."/>
            <person name="Hall J."/>
            <person name="Henson C."/>
            <person name="Hollinger A."/>
            <person name="Honan T."/>
            <person name="Huard M.D."/>
            <person name="Hughes L."/>
            <person name="Hurhula B."/>
            <person name="Husby M.E."/>
            <person name="Kamat A."/>
            <person name="Kanga B."/>
            <person name="Kashin S."/>
            <person name="Khazanovich D."/>
            <person name="Kisner P."/>
            <person name="Lance K."/>
            <person name="Lara M."/>
            <person name="Lee W."/>
            <person name="Lennon N."/>
            <person name="Letendre F."/>
            <person name="LeVine R."/>
            <person name="Lipovsky A."/>
            <person name="Liu X."/>
            <person name="Liu J."/>
            <person name="Liu S."/>
            <person name="Lokyitsang T."/>
            <person name="Lokyitsang Y."/>
            <person name="Lubonja R."/>
            <person name="Lui A."/>
            <person name="MacDonald P."/>
            <person name="Magnisalis V."/>
            <person name="Maru K."/>
            <person name="Matthews C."/>
            <person name="McCusker W."/>
            <person name="McDonough S."/>
            <person name="Mehta T."/>
            <person name="Meldrim J."/>
            <person name="Meneus L."/>
            <person name="Mihai O."/>
            <person name="Mihalev A."/>
            <person name="Mihova T."/>
            <person name="Mittelman R."/>
            <person name="Mlenga V."/>
            <person name="Montmayeur A."/>
            <person name="Mulrain L."/>
            <person name="Navidi A."/>
            <person name="Naylor J."/>
            <person name="Negash T."/>
            <person name="Nguyen T."/>
            <person name="Nguyen N."/>
            <person name="Nicol R."/>
            <person name="Norbu C."/>
            <person name="Norbu N."/>
            <person name="Novod N."/>
            <person name="O'Neill B."/>
            <person name="Osman S."/>
            <person name="Markiewicz E."/>
            <person name="Oyono O.L."/>
            <person name="Patti C."/>
            <person name="Phunkhang P."/>
            <person name="Pierre F."/>
            <person name="Priest M."/>
            <person name="Raghuraman S."/>
            <person name="Rege F."/>
            <person name="Reyes R."/>
            <person name="Rise C."/>
            <person name="Rogov P."/>
            <person name="Ross K."/>
            <person name="Ryan E."/>
            <person name="Settipalli S."/>
            <person name="Shea T."/>
            <person name="Sherpa N."/>
            <person name="Shi L."/>
            <person name="Shih D."/>
            <person name="Sparrow T."/>
            <person name="Spaulding J."/>
            <person name="Stalker J."/>
            <person name="Stange-Thomann N."/>
            <person name="Stavropoulos S."/>
            <person name="Stone C."/>
            <person name="Strader C."/>
            <person name="Tesfaye S."/>
            <person name="Thomson T."/>
            <person name="Thoulutsang Y."/>
            <person name="Thoulutsang D."/>
            <person name="Topham K."/>
            <person name="Topping I."/>
            <person name="Tsamla T."/>
            <person name="Vassiliev H."/>
            <person name="Vo A."/>
            <person name="Wangchuk T."/>
            <person name="Wangdi T."/>
            <person name="Weiand M."/>
            <person name="Wilkinson J."/>
            <person name="Wilson A."/>
            <person name="Yadav S."/>
            <person name="Young G."/>
            <person name="Yu Q."/>
            <person name="Zembek L."/>
            <person name="Zhong D."/>
            <person name="Zimmer A."/>
            <person name="Zwirko Z."/>
            <person name="Jaffe D.B."/>
            <person name="Alvarez P."/>
            <person name="Brockman W."/>
            <person name="Butler J."/>
            <person name="Chin C."/>
            <person name="Gnerre S."/>
            <person name="MacCallum I."/>
            <person name="Graves J.A."/>
            <person name="Ponting C.P."/>
            <person name="Breen M."/>
            <person name="Samollow P.B."/>
            <person name="Lander E.S."/>
            <person name="Lindblad-Toh K."/>
        </authorList>
    </citation>
    <scope>NUCLEOTIDE SEQUENCE [LARGE SCALE GENOMIC DNA]</scope>
</reference>
<dbReference type="InParanoid" id="A0A5F8GWP0"/>
<dbReference type="GO" id="GO:0005829">
    <property type="term" value="C:cytosol"/>
    <property type="evidence" value="ECO:0007669"/>
    <property type="project" value="UniProtKB-SubCell"/>
</dbReference>
<keyword evidence="4" id="KW-0472">Membrane</keyword>
<comment type="similarity">
    <text evidence="3">Belongs to the gasdermin family.</text>
</comment>
<evidence type="ECO:0000313" key="8">
    <source>
        <dbReference type="Proteomes" id="UP000002280"/>
    </source>
</evidence>
<evidence type="ECO:0000313" key="7">
    <source>
        <dbReference type="Ensembl" id="ENSMODP00000052083.1"/>
    </source>
</evidence>